<sequence>MKTKFNIPKTFFGFLTTSVFFWLLINLSKEYDTTLVYSVEYVQLPQQKTLIETPINQLSLKLKSSGYNLLVASITHKPIKLDLTKVSKKTGTNYYFLSKDLTSEVQEQLKSSIELTEIVEDTIPLKIGTLSSKKIPLKPNLNITFQLGYDLSKPVTITPDSVLISGDETYVKETKFLTLENITLENLSKSTNISSPIIFPENTQLKSSHSTAEISIDVDKFTEGQIEVPVFVKNAPKGINVFPKKVKIIYKVGLQNFNEVTPDLFKVECDYLQSKNKEVNYLTPQIKDLPDMVTLVRIVPNKIDFLIYE</sequence>
<dbReference type="AlphaFoldDB" id="A0A3E0I8I2"/>
<keyword evidence="3" id="KW-1185">Reference proteome</keyword>
<evidence type="ECO:0000313" key="3">
    <source>
        <dbReference type="Proteomes" id="UP000256884"/>
    </source>
</evidence>
<keyword evidence="1" id="KW-0472">Membrane</keyword>
<keyword evidence="1" id="KW-1133">Transmembrane helix</keyword>
<reference evidence="2 3" key="1">
    <citation type="submission" date="2018-08" db="EMBL/GenBank/DDBJ databases">
        <title>Genomic Encyclopedia of Type Strains, Phase IV (KMG-IV): sequencing the most valuable type-strain genomes for metagenomic binning, comparative biology and taxonomic classification.</title>
        <authorList>
            <person name="Goeker M."/>
        </authorList>
    </citation>
    <scope>NUCLEOTIDE SEQUENCE [LARGE SCALE GENOMIC DNA]</scope>
    <source>
        <strain evidence="2 3">DSM 18841</strain>
    </source>
</reference>
<dbReference type="Gene3D" id="2.170.120.40">
    <property type="entry name" value="YbbR-like domain"/>
    <property type="match status" value="1"/>
</dbReference>
<feature type="transmembrane region" description="Helical" evidence="1">
    <location>
        <begin position="7"/>
        <end position="25"/>
    </location>
</feature>
<dbReference type="Proteomes" id="UP000256884">
    <property type="component" value="Unassembled WGS sequence"/>
</dbReference>
<evidence type="ECO:0000313" key="2">
    <source>
        <dbReference type="EMBL" id="REH54939.1"/>
    </source>
</evidence>
<evidence type="ECO:0000256" key="1">
    <source>
        <dbReference type="SAM" id="Phobius"/>
    </source>
</evidence>
<keyword evidence="1" id="KW-0812">Transmembrane</keyword>
<dbReference type="OrthoDB" id="1150187at2"/>
<name>A0A3E0I8I2_9FLAO</name>
<dbReference type="RefSeq" id="WP_115900568.1">
    <property type="nucleotide sequence ID" value="NZ_QUNS01000002.1"/>
</dbReference>
<comment type="caution">
    <text evidence="2">The sequence shown here is derived from an EMBL/GenBank/DDBJ whole genome shotgun (WGS) entry which is preliminary data.</text>
</comment>
<proteinExistence type="predicted"/>
<protein>
    <recommendedName>
        <fullName evidence="4">YbbR-like protein</fullName>
    </recommendedName>
</protein>
<gene>
    <name evidence="2" type="ORF">C7448_102472</name>
</gene>
<evidence type="ECO:0008006" key="4">
    <source>
        <dbReference type="Google" id="ProtNLM"/>
    </source>
</evidence>
<organism evidence="2 3">
    <name type="scientific">Tenacibaculum gallaicum</name>
    <dbReference type="NCBI Taxonomy" id="561505"/>
    <lineage>
        <taxon>Bacteria</taxon>
        <taxon>Pseudomonadati</taxon>
        <taxon>Bacteroidota</taxon>
        <taxon>Flavobacteriia</taxon>
        <taxon>Flavobacteriales</taxon>
        <taxon>Flavobacteriaceae</taxon>
        <taxon>Tenacibaculum</taxon>
    </lineage>
</organism>
<accession>A0A3E0I8I2</accession>
<dbReference type="EMBL" id="QUNS01000002">
    <property type="protein sequence ID" value="REH54939.1"/>
    <property type="molecule type" value="Genomic_DNA"/>
</dbReference>